<keyword evidence="2" id="KW-0378">Hydrolase</keyword>
<dbReference type="PANTHER" id="PTHR43283:SF7">
    <property type="entry name" value="BETA-LACTAMASE-RELATED DOMAIN-CONTAINING PROTEIN"/>
    <property type="match status" value="1"/>
</dbReference>
<evidence type="ECO:0000313" key="3">
    <source>
        <dbReference type="Proteomes" id="UP001202180"/>
    </source>
</evidence>
<dbReference type="PANTHER" id="PTHR43283">
    <property type="entry name" value="BETA-LACTAMASE-RELATED"/>
    <property type="match status" value="1"/>
</dbReference>
<name>A0ABT0HSQ9_9BACT</name>
<gene>
    <name evidence="2" type="ORF">M0L20_25280</name>
</gene>
<evidence type="ECO:0000313" key="2">
    <source>
        <dbReference type="EMBL" id="MCK8495208.1"/>
    </source>
</evidence>
<organism evidence="2 3">
    <name type="scientific">Spirosoma liriopis</name>
    <dbReference type="NCBI Taxonomy" id="2937440"/>
    <lineage>
        <taxon>Bacteria</taxon>
        <taxon>Pseudomonadati</taxon>
        <taxon>Bacteroidota</taxon>
        <taxon>Cytophagia</taxon>
        <taxon>Cytophagales</taxon>
        <taxon>Cytophagaceae</taxon>
        <taxon>Spirosoma</taxon>
    </lineage>
</organism>
<sequence>MKISRKMTDMTGMTYFVNRFYVMIRFRVLVLCIAWITLDANAQNDPTEQRLKRPLVGLPMTKANVVGINPDSIQHLISLIRTTPPSDLVVLKDGKLVVEEYFNSYWRETIHDIRSAGKSVTALLLGIAIDKGSIKSEEQSLAEFFPQAKGLKSDIKIKHLLMMSSGLAADDNNPASPGNSSKWLTEPDLVSFALSLPMAFKPSERFVYNDVCLMQIGAILSTCRVKSWPILPENICSLHWLFAKSIGTPAPAVKPRPWATYISRRWTWPRSVSSCSTKGHGMANS</sequence>
<proteinExistence type="predicted"/>
<dbReference type="SUPFAM" id="SSF56601">
    <property type="entry name" value="beta-lactamase/transpeptidase-like"/>
    <property type="match status" value="1"/>
</dbReference>
<feature type="domain" description="Beta-lactamase-related" evidence="1">
    <location>
        <begin position="88"/>
        <end position="214"/>
    </location>
</feature>
<reference evidence="2 3" key="1">
    <citation type="submission" date="2022-04" db="EMBL/GenBank/DDBJ databases">
        <title>Spirosoma sp. strain RP8 genome sequencing and assembly.</title>
        <authorList>
            <person name="Jung Y."/>
        </authorList>
    </citation>
    <scope>NUCLEOTIDE SEQUENCE [LARGE SCALE GENOMIC DNA]</scope>
    <source>
        <strain evidence="2 3">RP8</strain>
    </source>
</reference>
<comment type="caution">
    <text evidence="2">The sequence shown here is derived from an EMBL/GenBank/DDBJ whole genome shotgun (WGS) entry which is preliminary data.</text>
</comment>
<dbReference type="Pfam" id="PF00144">
    <property type="entry name" value="Beta-lactamase"/>
    <property type="match status" value="1"/>
</dbReference>
<protein>
    <submittedName>
        <fullName evidence="2">Serine hydrolase</fullName>
    </submittedName>
</protein>
<dbReference type="EMBL" id="JALPRF010000007">
    <property type="protein sequence ID" value="MCK8495208.1"/>
    <property type="molecule type" value="Genomic_DNA"/>
</dbReference>
<accession>A0ABT0HSQ9</accession>
<dbReference type="GO" id="GO:0016787">
    <property type="term" value="F:hydrolase activity"/>
    <property type="evidence" value="ECO:0007669"/>
    <property type="project" value="UniProtKB-KW"/>
</dbReference>
<dbReference type="InterPro" id="IPR012338">
    <property type="entry name" value="Beta-lactam/transpept-like"/>
</dbReference>
<dbReference type="InterPro" id="IPR050789">
    <property type="entry name" value="Diverse_Enzym_Activities"/>
</dbReference>
<dbReference type="Gene3D" id="3.40.710.10">
    <property type="entry name" value="DD-peptidase/beta-lactamase superfamily"/>
    <property type="match status" value="1"/>
</dbReference>
<dbReference type="Proteomes" id="UP001202180">
    <property type="component" value="Unassembled WGS sequence"/>
</dbReference>
<keyword evidence="3" id="KW-1185">Reference proteome</keyword>
<dbReference type="InterPro" id="IPR001466">
    <property type="entry name" value="Beta-lactam-related"/>
</dbReference>
<evidence type="ECO:0000259" key="1">
    <source>
        <dbReference type="Pfam" id="PF00144"/>
    </source>
</evidence>